<dbReference type="EMBL" id="MU853239">
    <property type="protein sequence ID" value="KAK4120415.1"/>
    <property type="molecule type" value="Genomic_DNA"/>
</dbReference>
<dbReference type="PROSITE" id="PS50181">
    <property type="entry name" value="FBOX"/>
    <property type="match status" value="1"/>
</dbReference>
<accession>A0AAN6TUI5</accession>
<dbReference type="CDD" id="cd09917">
    <property type="entry name" value="F-box_SF"/>
    <property type="match status" value="1"/>
</dbReference>
<feature type="domain" description="F-box" evidence="3">
    <location>
        <begin position="56"/>
        <end position="92"/>
    </location>
</feature>
<name>A0AAN6TUI5_9PEZI</name>
<evidence type="ECO:0000256" key="1">
    <source>
        <dbReference type="SAM" id="MobiDB-lite"/>
    </source>
</evidence>
<feature type="transmembrane region" description="Helical" evidence="2">
    <location>
        <begin position="232"/>
        <end position="253"/>
    </location>
</feature>
<dbReference type="SMART" id="SM00256">
    <property type="entry name" value="FBOX"/>
    <property type="match status" value="1"/>
</dbReference>
<feature type="transmembrane region" description="Helical" evidence="2">
    <location>
        <begin position="203"/>
        <end position="226"/>
    </location>
</feature>
<comment type="caution">
    <text evidence="4">The sequence shown here is derived from an EMBL/GenBank/DDBJ whole genome shotgun (WGS) entry which is preliminary data.</text>
</comment>
<keyword evidence="2" id="KW-0472">Membrane</keyword>
<dbReference type="Gene3D" id="1.20.1280.50">
    <property type="match status" value="1"/>
</dbReference>
<reference evidence="4" key="1">
    <citation type="journal article" date="2023" name="Mol. Phylogenet. Evol.">
        <title>Genome-scale phylogeny and comparative genomics of the fungal order Sordariales.</title>
        <authorList>
            <person name="Hensen N."/>
            <person name="Bonometti L."/>
            <person name="Westerberg I."/>
            <person name="Brannstrom I.O."/>
            <person name="Guillou S."/>
            <person name="Cros-Aarteil S."/>
            <person name="Calhoun S."/>
            <person name="Haridas S."/>
            <person name="Kuo A."/>
            <person name="Mondo S."/>
            <person name="Pangilinan J."/>
            <person name="Riley R."/>
            <person name="LaButti K."/>
            <person name="Andreopoulos B."/>
            <person name="Lipzen A."/>
            <person name="Chen C."/>
            <person name="Yan M."/>
            <person name="Daum C."/>
            <person name="Ng V."/>
            <person name="Clum A."/>
            <person name="Steindorff A."/>
            <person name="Ohm R.A."/>
            <person name="Martin F."/>
            <person name="Silar P."/>
            <person name="Natvig D.O."/>
            <person name="Lalanne C."/>
            <person name="Gautier V."/>
            <person name="Ament-Velasquez S.L."/>
            <person name="Kruys A."/>
            <person name="Hutchinson M.I."/>
            <person name="Powell A.J."/>
            <person name="Barry K."/>
            <person name="Miller A.N."/>
            <person name="Grigoriev I.V."/>
            <person name="Debuchy R."/>
            <person name="Gladieux P."/>
            <person name="Hiltunen Thoren M."/>
            <person name="Johannesson H."/>
        </authorList>
    </citation>
    <scope>NUCLEOTIDE SEQUENCE</scope>
    <source>
        <strain evidence="4">CBS 731.68</strain>
    </source>
</reference>
<sequence length="370" mass="41932">MHGLIGLCPGGFSEAVRNSISSLTRRDYDAPATSAPSQPGKALKGTWPSTPSQPRPRHLLALPPEIILMILQQLDFASIARLRLTCKTLRGLASPHQIRILFGGPAQLRMQLLGHCKTCLVHDPFRSRLLQPPLADPGYPLASQCLDCALQARDPRISVGKKIVLANFDTVWVCRWCGYPIVEGAAFGFEQMHRFCYKRYNDVLLCFFVLGWLQLGLGIVAAALAWRYYRDAMLVFAPTLTNFILLWICLMFLISRGRRLRTYHWTLAIELIILALWIPPVYHVATDIANASGATVLKSTRATLAMFILNMLFRLLNFFGNLLLIFRLDITKRHRSSIPKWRLPLHYLATALVMWTYPQAVEQKYPPDYS</sequence>
<dbReference type="Proteomes" id="UP001302602">
    <property type="component" value="Unassembled WGS sequence"/>
</dbReference>
<evidence type="ECO:0000313" key="5">
    <source>
        <dbReference type="Proteomes" id="UP001302602"/>
    </source>
</evidence>
<keyword evidence="5" id="KW-1185">Reference proteome</keyword>
<protein>
    <recommendedName>
        <fullName evidence="3">F-box domain-containing protein</fullName>
    </recommendedName>
</protein>
<dbReference type="GeneID" id="87826199"/>
<organism evidence="4 5">
    <name type="scientific">Parathielavia appendiculata</name>
    <dbReference type="NCBI Taxonomy" id="2587402"/>
    <lineage>
        <taxon>Eukaryota</taxon>
        <taxon>Fungi</taxon>
        <taxon>Dikarya</taxon>
        <taxon>Ascomycota</taxon>
        <taxon>Pezizomycotina</taxon>
        <taxon>Sordariomycetes</taxon>
        <taxon>Sordariomycetidae</taxon>
        <taxon>Sordariales</taxon>
        <taxon>Chaetomiaceae</taxon>
        <taxon>Parathielavia</taxon>
    </lineage>
</organism>
<feature type="transmembrane region" description="Helical" evidence="2">
    <location>
        <begin position="305"/>
        <end position="326"/>
    </location>
</feature>
<evidence type="ECO:0000313" key="4">
    <source>
        <dbReference type="EMBL" id="KAK4120415.1"/>
    </source>
</evidence>
<dbReference type="AlphaFoldDB" id="A0AAN6TUI5"/>
<dbReference type="SUPFAM" id="SSF81383">
    <property type="entry name" value="F-box domain"/>
    <property type="match status" value="1"/>
</dbReference>
<dbReference type="Pfam" id="PF12937">
    <property type="entry name" value="F-box-like"/>
    <property type="match status" value="1"/>
</dbReference>
<evidence type="ECO:0000259" key="3">
    <source>
        <dbReference type="PROSITE" id="PS50181"/>
    </source>
</evidence>
<gene>
    <name evidence="4" type="ORF">N657DRAFT_579959</name>
</gene>
<dbReference type="RefSeq" id="XP_062644186.1">
    <property type="nucleotide sequence ID" value="XM_062789429.1"/>
</dbReference>
<feature type="transmembrane region" description="Helical" evidence="2">
    <location>
        <begin position="265"/>
        <end position="285"/>
    </location>
</feature>
<dbReference type="InterPro" id="IPR001810">
    <property type="entry name" value="F-box_dom"/>
</dbReference>
<dbReference type="InterPro" id="IPR036047">
    <property type="entry name" value="F-box-like_dom_sf"/>
</dbReference>
<proteinExistence type="predicted"/>
<evidence type="ECO:0000256" key="2">
    <source>
        <dbReference type="SAM" id="Phobius"/>
    </source>
</evidence>
<keyword evidence="2" id="KW-0812">Transmembrane</keyword>
<feature type="region of interest" description="Disordered" evidence="1">
    <location>
        <begin position="27"/>
        <end position="56"/>
    </location>
</feature>
<reference evidence="4" key="2">
    <citation type="submission" date="2023-05" db="EMBL/GenBank/DDBJ databases">
        <authorList>
            <consortium name="Lawrence Berkeley National Laboratory"/>
            <person name="Steindorff A."/>
            <person name="Hensen N."/>
            <person name="Bonometti L."/>
            <person name="Westerberg I."/>
            <person name="Brannstrom I.O."/>
            <person name="Guillou S."/>
            <person name="Cros-Aarteil S."/>
            <person name="Calhoun S."/>
            <person name="Haridas S."/>
            <person name="Kuo A."/>
            <person name="Mondo S."/>
            <person name="Pangilinan J."/>
            <person name="Riley R."/>
            <person name="Labutti K."/>
            <person name="Andreopoulos B."/>
            <person name="Lipzen A."/>
            <person name="Chen C."/>
            <person name="Yanf M."/>
            <person name="Daum C."/>
            <person name="Ng V."/>
            <person name="Clum A."/>
            <person name="Ohm R."/>
            <person name="Martin F."/>
            <person name="Silar P."/>
            <person name="Natvig D."/>
            <person name="Lalanne C."/>
            <person name="Gautier V."/>
            <person name="Ament-Velasquez S.L."/>
            <person name="Kruys A."/>
            <person name="Hutchinson M.I."/>
            <person name="Powell A.J."/>
            <person name="Barry K."/>
            <person name="Miller A.N."/>
            <person name="Grigoriev I.V."/>
            <person name="Debuchy R."/>
            <person name="Gladieux P."/>
            <person name="Thoren M.H."/>
            <person name="Johannesson H."/>
        </authorList>
    </citation>
    <scope>NUCLEOTIDE SEQUENCE</scope>
    <source>
        <strain evidence="4">CBS 731.68</strain>
    </source>
</reference>
<keyword evidence="2" id="KW-1133">Transmembrane helix</keyword>